<gene>
    <name evidence="2" type="ORF">EB235_12320</name>
</gene>
<keyword evidence="1" id="KW-0812">Transmembrane</keyword>
<protein>
    <submittedName>
        <fullName evidence="2">Uncharacterized protein</fullName>
    </submittedName>
</protein>
<feature type="transmembrane region" description="Helical" evidence="1">
    <location>
        <begin position="113"/>
        <end position="135"/>
    </location>
</feature>
<evidence type="ECO:0000313" key="2">
    <source>
        <dbReference type="EMBL" id="QKD02190.1"/>
    </source>
</evidence>
<dbReference type="AlphaFoldDB" id="A0A6M7WEE1"/>
<dbReference type="Proteomes" id="UP000503017">
    <property type="component" value="Chromosome"/>
</dbReference>
<feature type="transmembrane region" description="Helical" evidence="1">
    <location>
        <begin position="12"/>
        <end position="40"/>
    </location>
</feature>
<reference evidence="2 3" key="1">
    <citation type="submission" date="2018-10" db="EMBL/GenBank/DDBJ databases">
        <authorList>
            <person name="Perry B.J."/>
            <person name="Sullivan J.T."/>
            <person name="Murphy R.J.T."/>
            <person name="Ramsay J.P."/>
            <person name="Ronson C.W."/>
        </authorList>
    </citation>
    <scope>NUCLEOTIDE SEQUENCE [LARGE SCALE GENOMIC DNA]</scope>
    <source>
        <strain evidence="2 3">R88b</strain>
    </source>
</reference>
<dbReference type="NCBIfam" id="NF038216">
    <property type="entry name" value="ABZJ_00895_fam"/>
    <property type="match status" value="1"/>
</dbReference>
<dbReference type="RefSeq" id="WP_027030732.1">
    <property type="nucleotide sequence ID" value="NZ_CP033367.1"/>
</dbReference>
<organism evidence="2 3">
    <name type="scientific">Mesorhizobium loti R88b</name>
    <dbReference type="NCBI Taxonomy" id="935548"/>
    <lineage>
        <taxon>Bacteria</taxon>
        <taxon>Pseudomonadati</taxon>
        <taxon>Pseudomonadota</taxon>
        <taxon>Alphaproteobacteria</taxon>
        <taxon>Hyphomicrobiales</taxon>
        <taxon>Phyllobacteriaceae</taxon>
        <taxon>Mesorhizobium</taxon>
    </lineage>
</organism>
<keyword evidence="1" id="KW-0472">Membrane</keyword>
<feature type="transmembrane region" description="Helical" evidence="1">
    <location>
        <begin position="46"/>
        <end position="64"/>
    </location>
</feature>
<proteinExistence type="predicted"/>
<feature type="transmembrane region" description="Helical" evidence="1">
    <location>
        <begin position="76"/>
        <end position="101"/>
    </location>
</feature>
<evidence type="ECO:0000256" key="1">
    <source>
        <dbReference type="SAM" id="Phobius"/>
    </source>
</evidence>
<dbReference type="EMBL" id="CP033367">
    <property type="protein sequence ID" value="QKD02190.1"/>
    <property type="molecule type" value="Genomic_DNA"/>
</dbReference>
<evidence type="ECO:0000313" key="3">
    <source>
        <dbReference type="Proteomes" id="UP000503017"/>
    </source>
</evidence>
<sequence length="160" mass="17655">MTIEKTQSANVWPYVGIYILTTIALSIALIVFAMFFPSLFESAGKAMNFVINFISTMTAYSFFVKRNGRLFSRQEYWKIVSFSTIAALLFSALLLAFSFAAGAIPGDAAGIPAYVWILILAFAVLLVFGLNAAGYSNRFGNTLLKAHRARQTPLDTKPFQ</sequence>
<accession>A0A6M7WEE1</accession>
<name>A0A6M7WEE1_RHILI</name>
<dbReference type="InterPro" id="IPR047730">
    <property type="entry name" value="ABZJ_00895-like"/>
</dbReference>
<keyword evidence="1" id="KW-1133">Transmembrane helix</keyword>